<feature type="transmembrane region" description="Helical" evidence="1">
    <location>
        <begin position="163"/>
        <end position="181"/>
    </location>
</feature>
<dbReference type="EMBL" id="JAFBCF010000001">
    <property type="protein sequence ID" value="MBM7797606.1"/>
    <property type="molecule type" value="Genomic_DNA"/>
</dbReference>
<feature type="transmembrane region" description="Helical" evidence="1">
    <location>
        <begin position="48"/>
        <end position="69"/>
    </location>
</feature>
<feature type="transmembrane region" description="Helical" evidence="1">
    <location>
        <begin position="121"/>
        <end position="143"/>
    </location>
</feature>
<dbReference type="Proteomes" id="UP000704762">
    <property type="component" value="Unassembled WGS sequence"/>
</dbReference>
<dbReference type="InterPro" id="IPR002656">
    <property type="entry name" value="Acyl_transf_3_dom"/>
</dbReference>
<evidence type="ECO:0000313" key="3">
    <source>
        <dbReference type="EMBL" id="MBM7797606.1"/>
    </source>
</evidence>
<name>A0ABS2RF23_9ACTN</name>
<dbReference type="PANTHER" id="PTHR37312:SF1">
    <property type="entry name" value="MEMBRANE-BOUND ACYLTRANSFERASE YKRP-RELATED"/>
    <property type="match status" value="1"/>
</dbReference>
<feature type="transmembrane region" description="Helical" evidence="1">
    <location>
        <begin position="81"/>
        <end position="100"/>
    </location>
</feature>
<feature type="transmembrane region" description="Helical" evidence="1">
    <location>
        <begin position="265"/>
        <end position="287"/>
    </location>
</feature>
<evidence type="ECO:0000313" key="4">
    <source>
        <dbReference type="Proteomes" id="UP000704762"/>
    </source>
</evidence>
<dbReference type="InterPro" id="IPR052734">
    <property type="entry name" value="Nod_factor_acetyltransferase"/>
</dbReference>
<gene>
    <name evidence="3" type="ORF">JOE57_000527</name>
</gene>
<dbReference type="PANTHER" id="PTHR37312">
    <property type="entry name" value="MEMBRANE-BOUND ACYLTRANSFERASE YKRP-RELATED"/>
    <property type="match status" value="1"/>
</dbReference>
<keyword evidence="1" id="KW-0812">Transmembrane</keyword>
<keyword evidence="1" id="KW-0472">Membrane</keyword>
<evidence type="ECO:0000256" key="1">
    <source>
        <dbReference type="SAM" id="Phobius"/>
    </source>
</evidence>
<dbReference type="RefSeq" id="WP_204916266.1">
    <property type="nucleotide sequence ID" value="NZ_BAAAQP010000011.1"/>
</dbReference>
<accession>A0ABS2RF23</accession>
<feature type="transmembrane region" description="Helical" evidence="1">
    <location>
        <begin position="193"/>
        <end position="212"/>
    </location>
</feature>
<dbReference type="Pfam" id="PF01757">
    <property type="entry name" value="Acyl_transf_3"/>
    <property type="match status" value="1"/>
</dbReference>
<protein>
    <submittedName>
        <fullName evidence="3">Fucose 4-O-acetylase-like acetyltransferase</fullName>
    </submittedName>
</protein>
<feature type="domain" description="Acyltransferase 3" evidence="2">
    <location>
        <begin position="18"/>
        <end position="316"/>
    </location>
</feature>
<keyword evidence="1" id="KW-1133">Transmembrane helix</keyword>
<proteinExistence type="predicted"/>
<keyword evidence="4" id="KW-1185">Reference proteome</keyword>
<reference evidence="3 4" key="1">
    <citation type="submission" date="2021-01" db="EMBL/GenBank/DDBJ databases">
        <title>Sequencing the genomes of 1000 actinobacteria strains.</title>
        <authorList>
            <person name="Klenk H.-P."/>
        </authorList>
    </citation>
    <scope>NUCLEOTIDE SEQUENCE [LARGE SCALE GENOMIC DNA]</scope>
    <source>
        <strain evidence="3 4">DSM 18662</strain>
    </source>
</reference>
<organism evidence="3 4">
    <name type="scientific">Microlunatus panaciterrae</name>
    <dbReference type="NCBI Taxonomy" id="400768"/>
    <lineage>
        <taxon>Bacteria</taxon>
        <taxon>Bacillati</taxon>
        <taxon>Actinomycetota</taxon>
        <taxon>Actinomycetes</taxon>
        <taxon>Propionibacteriales</taxon>
        <taxon>Propionibacteriaceae</taxon>
        <taxon>Microlunatus</taxon>
    </lineage>
</organism>
<comment type="caution">
    <text evidence="3">The sequence shown here is derived from an EMBL/GenBank/DDBJ whole genome shotgun (WGS) entry which is preliminary data.</text>
</comment>
<feature type="transmembrane region" description="Helical" evidence="1">
    <location>
        <begin position="238"/>
        <end position="258"/>
    </location>
</feature>
<sequence length="340" mass="38642">MAAQQEAPTQTAGKVRDPYLDNTKAMLIVLVVIGHTIEPVIEDTPGNLLYRFVYSFHMPAFVFITGYMAQRFRPSVRSYLRIVYTLVIPYLIFQWLHALLEARFADKAFTWDILHPEWTMWFLAATAVWRAVAPLLLKVPYVLPLSVAFSLGTGLWNPLPDVFALNRIVVLLPFFVFGLIVRPRHFDLFKKPVSRQAGFVVLIVLAALSLPLRAQLPAQVFYYNDSFMTMADNLNDGVWWRLVSYATGLAGTLAILSVTPRKHRWWTYAGQYSLYIYLLHTLILVPFRDLGLLEDMNTPIEVVAVSAAAVVVALALGTRPVRWVSRPFVQPPLDRLLPAR</sequence>
<evidence type="ECO:0000259" key="2">
    <source>
        <dbReference type="Pfam" id="PF01757"/>
    </source>
</evidence>
<feature type="transmembrane region" description="Helical" evidence="1">
    <location>
        <begin position="299"/>
        <end position="317"/>
    </location>
</feature>